<evidence type="ECO:0000256" key="5">
    <source>
        <dbReference type="ARBA" id="ARBA00023136"/>
    </source>
</evidence>
<feature type="transmembrane region" description="Helical" evidence="7">
    <location>
        <begin position="317"/>
        <end position="342"/>
    </location>
</feature>
<evidence type="ECO:0000256" key="2">
    <source>
        <dbReference type="ARBA" id="ARBA00009025"/>
    </source>
</evidence>
<feature type="transmembrane region" description="Helical" evidence="7">
    <location>
        <begin position="124"/>
        <end position="141"/>
    </location>
</feature>
<evidence type="ECO:0000256" key="1">
    <source>
        <dbReference type="ARBA" id="ARBA00004127"/>
    </source>
</evidence>
<accession>A0A543Q096</accession>
<comment type="subcellular location">
    <subcellularLocation>
        <location evidence="1">Endomembrane system</location>
        <topology evidence="1">Multi-pass membrane protein</topology>
    </subcellularLocation>
    <subcellularLocation>
        <location evidence="6">Membrane</location>
        <topology evidence="6">Multi-pass membrane protein</topology>
    </subcellularLocation>
</comment>
<feature type="transmembrane region" description="Helical" evidence="7">
    <location>
        <begin position="292"/>
        <end position="311"/>
    </location>
</feature>
<evidence type="ECO:0000256" key="7">
    <source>
        <dbReference type="SAM" id="Phobius"/>
    </source>
</evidence>
<dbReference type="NCBIfam" id="TIGR01972">
    <property type="entry name" value="NDH_I_M"/>
    <property type="match status" value="1"/>
</dbReference>
<sequence length="486" mass="51331">MILVTVLIVLPWGAALWLSAQKQSGQYVAMSIALVELLLALIQRFAPGASGTLGHALHIPYLGSLWTLHAGPLGSTLALLCALLIPVSLAFAWRLPEFRALASAVLVMSGALFGIFFAQNVLMFYIFYEILALAGAFLILRSGHKSRAAALQFLLYTFVGSLLFLVALVVVYVLHGQQTGIYNFSILQLADTRITGGLGIWLFLGMVAGLAVKMPLFPLHSWAGTGYGNAAPAGSVFLSGAAVTAGAYGLIHFAIPMLPQAALEFAPVGIILGAIGTLYGAFLALNAANLRLFAAWASVSHMNLVALGLFALQTQAIHGSVFLLIAHGVVSAGLFGVVSIMESRGLTGEWSGLGGLFRRAPRLGAWMLFFFLAGMGLPGLANFPGEFLSLAGAFQVLPWAAGLATLGILAGVVYFLRAYERIMLGPLNGTLPDNLVDLQQSEWLLFWVLGLLTLWLGLDPQIILAHLGTLLSMHSGDVIAGGGHGL</sequence>
<dbReference type="PRINTS" id="PR01437">
    <property type="entry name" value="NUOXDRDTASE4"/>
</dbReference>
<keyword evidence="4 7" id="KW-1133">Transmembrane helix</keyword>
<feature type="transmembrane region" description="Helical" evidence="7">
    <location>
        <begin position="153"/>
        <end position="174"/>
    </location>
</feature>
<comment type="caution">
    <text evidence="9">The sequence shown here is derived from an EMBL/GenBank/DDBJ whole genome shotgun (WGS) entry which is preliminary data.</text>
</comment>
<proteinExistence type="inferred from homology"/>
<evidence type="ECO:0000313" key="10">
    <source>
        <dbReference type="Proteomes" id="UP000315403"/>
    </source>
</evidence>
<dbReference type="EC" id="1.6.5.11" evidence="9"/>
<feature type="transmembrane region" description="Helical" evidence="7">
    <location>
        <begin position="74"/>
        <end position="93"/>
    </location>
</feature>
<dbReference type="PANTHER" id="PTHR43507:SF1">
    <property type="entry name" value="NADH-UBIQUINONE OXIDOREDUCTASE CHAIN 4"/>
    <property type="match status" value="1"/>
</dbReference>
<evidence type="ECO:0000256" key="6">
    <source>
        <dbReference type="RuleBase" id="RU000320"/>
    </source>
</evidence>
<dbReference type="PANTHER" id="PTHR43507">
    <property type="entry name" value="NADH-UBIQUINONE OXIDOREDUCTASE CHAIN 4"/>
    <property type="match status" value="1"/>
</dbReference>
<dbReference type="GO" id="GO:0042773">
    <property type="term" value="P:ATP synthesis coupled electron transport"/>
    <property type="evidence" value="ECO:0007669"/>
    <property type="project" value="InterPro"/>
</dbReference>
<name>A0A543Q096_ACITH</name>
<dbReference type="EMBL" id="SZUV01000002">
    <property type="protein sequence ID" value="TQN49752.1"/>
    <property type="molecule type" value="Genomic_DNA"/>
</dbReference>
<keyword evidence="5 7" id="KW-0472">Membrane</keyword>
<evidence type="ECO:0000256" key="3">
    <source>
        <dbReference type="ARBA" id="ARBA00022692"/>
    </source>
</evidence>
<dbReference type="InterPro" id="IPR001750">
    <property type="entry name" value="ND/Mrp_TM"/>
</dbReference>
<dbReference type="GO" id="GO:0016020">
    <property type="term" value="C:membrane"/>
    <property type="evidence" value="ECO:0007669"/>
    <property type="project" value="UniProtKB-SubCell"/>
</dbReference>
<reference evidence="9 10" key="1">
    <citation type="submission" date="2019-03" db="EMBL/GenBank/DDBJ databases">
        <title>New insights into Acidothiobacillus thiooxidans sulfur metabolism through coupled gene expression, solution geochemistry, microscopy and spectroscopy analyses.</title>
        <authorList>
            <person name="Camacho D."/>
            <person name="Frazao R."/>
            <person name="Fouillen A."/>
            <person name="Nanci A."/>
            <person name="Lang B.F."/>
            <person name="Apte S.C."/>
            <person name="Baron C."/>
            <person name="Warren L.A."/>
        </authorList>
    </citation>
    <scope>NUCLEOTIDE SEQUENCE [LARGE SCALE GENOMIC DNA]</scope>
    <source>
        <strain evidence="9 10">ATCC 19377</strain>
    </source>
</reference>
<feature type="domain" description="NADH:quinone oxidoreductase/Mrp antiporter transmembrane" evidence="8">
    <location>
        <begin position="118"/>
        <end position="404"/>
    </location>
</feature>
<feature type="transmembrane region" description="Helical" evidence="7">
    <location>
        <begin position="194"/>
        <end position="212"/>
    </location>
</feature>
<keyword evidence="9" id="KW-0560">Oxidoreductase</keyword>
<keyword evidence="3 6" id="KW-0812">Transmembrane</keyword>
<feature type="transmembrane region" description="Helical" evidence="7">
    <location>
        <begin position="100"/>
        <end position="118"/>
    </location>
</feature>
<dbReference type="GO" id="GO:0015990">
    <property type="term" value="P:electron transport coupled proton transport"/>
    <property type="evidence" value="ECO:0007669"/>
    <property type="project" value="TreeGrafter"/>
</dbReference>
<dbReference type="Pfam" id="PF00361">
    <property type="entry name" value="Proton_antipo_M"/>
    <property type="match status" value="1"/>
</dbReference>
<dbReference type="RefSeq" id="WP_142089174.1">
    <property type="nucleotide sequence ID" value="NZ_SZUV01000002.1"/>
</dbReference>
<feature type="transmembrane region" description="Helical" evidence="7">
    <location>
        <begin position="233"/>
        <end position="255"/>
    </location>
</feature>
<dbReference type="InterPro" id="IPR003918">
    <property type="entry name" value="NADH_UbQ_OxRdtase"/>
</dbReference>
<evidence type="ECO:0000259" key="8">
    <source>
        <dbReference type="Pfam" id="PF00361"/>
    </source>
</evidence>
<feature type="transmembrane region" description="Helical" evidence="7">
    <location>
        <begin position="261"/>
        <end position="285"/>
    </location>
</feature>
<evidence type="ECO:0000256" key="4">
    <source>
        <dbReference type="ARBA" id="ARBA00022989"/>
    </source>
</evidence>
<dbReference type="GO" id="GO:0008137">
    <property type="term" value="F:NADH dehydrogenase (ubiquinone) activity"/>
    <property type="evidence" value="ECO:0007669"/>
    <property type="project" value="InterPro"/>
</dbReference>
<dbReference type="InterPro" id="IPR010227">
    <property type="entry name" value="NADH_Q_OxRdtase_chainM/4"/>
</dbReference>
<feature type="transmembrane region" description="Helical" evidence="7">
    <location>
        <begin position="363"/>
        <end position="384"/>
    </location>
</feature>
<feature type="transmembrane region" description="Helical" evidence="7">
    <location>
        <begin position="396"/>
        <end position="416"/>
    </location>
</feature>
<protein>
    <submittedName>
        <fullName evidence="9">NADH-quinone oxidoreductase subunit M</fullName>
        <ecNumber evidence="9">1.6.5.11</ecNumber>
    </submittedName>
</protein>
<dbReference type="GO" id="GO:0003954">
    <property type="term" value="F:NADH dehydrogenase activity"/>
    <property type="evidence" value="ECO:0007669"/>
    <property type="project" value="TreeGrafter"/>
</dbReference>
<evidence type="ECO:0000313" key="9">
    <source>
        <dbReference type="EMBL" id="TQN49752.1"/>
    </source>
</evidence>
<dbReference type="GO" id="GO:0012505">
    <property type="term" value="C:endomembrane system"/>
    <property type="evidence" value="ECO:0007669"/>
    <property type="project" value="UniProtKB-SubCell"/>
</dbReference>
<feature type="transmembrane region" description="Helical" evidence="7">
    <location>
        <begin position="444"/>
        <end position="467"/>
    </location>
</feature>
<organism evidence="9 10">
    <name type="scientific">Acidithiobacillus thiooxidans ATCC 19377</name>
    <dbReference type="NCBI Taxonomy" id="637390"/>
    <lineage>
        <taxon>Bacteria</taxon>
        <taxon>Pseudomonadati</taxon>
        <taxon>Pseudomonadota</taxon>
        <taxon>Acidithiobacillia</taxon>
        <taxon>Acidithiobacillales</taxon>
        <taxon>Acidithiobacillaceae</taxon>
        <taxon>Acidithiobacillus</taxon>
    </lineage>
</organism>
<dbReference type="Proteomes" id="UP000315403">
    <property type="component" value="Unassembled WGS sequence"/>
</dbReference>
<gene>
    <name evidence="9" type="primary">nuoM_1</name>
    <name evidence="9" type="ORF">DLNHIDIE_02541</name>
</gene>
<comment type="similarity">
    <text evidence="2">Belongs to the complex I subunit 4 family.</text>
</comment>
<dbReference type="GO" id="GO:0048039">
    <property type="term" value="F:ubiquinone binding"/>
    <property type="evidence" value="ECO:0007669"/>
    <property type="project" value="TreeGrafter"/>
</dbReference>
<dbReference type="AlphaFoldDB" id="A0A543Q096"/>